<feature type="non-terminal residue" evidence="3">
    <location>
        <position position="315"/>
    </location>
</feature>
<feature type="region of interest" description="Disordered" evidence="1">
    <location>
        <begin position="271"/>
        <end position="315"/>
    </location>
</feature>
<gene>
    <name evidence="3" type="ORF">I3842_09G101100</name>
</gene>
<name>A0A922E2H7_CARIL</name>
<proteinExistence type="predicted"/>
<feature type="compositionally biased region" description="Low complexity" evidence="1">
    <location>
        <begin position="72"/>
        <end position="87"/>
    </location>
</feature>
<feature type="domain" description="Retrotransposon gag" evidence="2">
    <location>
        <begin position="157"/>
        <end position="246"/>
    </location>
</feature>
<feature type="compositionally biased region" description="Low complexity" evidence="1">
    <location>
        <begin position="296"/>
        <end position="315"/>
    </location>
</feature>
<reference evidence="3" key="1">
    <citation type="submission" date="2021-01" db="EMBL/GenBank/DDBJ databases">
        <authorList>
            <person name="Lovell J.T."/>
            <person name="Bentley N."/>
            <person name="Bhattarai G."/>
            <person name="Jenkins J.W."/>
            <person name="Sreedasyam A."/>
            <person name="Alarcon Y."/>
            <person name="Bock C."/>
            <person name="Boston L."/>
            <person name="Carlson J."/>
            <person name="Cervantes K."/>
            <person name="Clermont K."/>
            <person name="Krom N."/>
            <person name="Kubenka K."/>
            <person name="Mamidi S."/>
            <person name="Mattison C."/>
            <person name="Monteros M."/>
            <person name="Pisani C."/>
            <person name="Plott C."/>
            <person name="Rajasekar S."/>
            <person name="Rhein H.S."/>
            <person name="Rohla C."/>
            <person name="Song M."/>
            <person name="Hilaire R.S."/>
            <person name="Shu S."/>
            <person name="Wells L."/>
            <person name="Wang X."/>
            <person name="Webber J."/>
            <person name="Heerema R.J."/>
            <person name="Klein P."/>
            <person name="Conner P."/>
            <person name="Grauke L."/>
            <person name="Grimwood J."/>
            <person name="Schmutz J."/>
            <person name="Randall J.J."/>
        </authorList>
    </citation>
    <scope>NUCLEOTIDE SEQUENCE</scope>
    <source>
        <tissue evidence="3">Leaf</tissue>
    </source>
</reference>
<comment type="caution">
    <text evidence="3">The sequence shown here is derived from an EMBL/GenBank/DDBJ whole genome shotgun (WGS) entry which is preliminary data.</text>
</comment>
<evidence type="ECO:0000259" key="2">
    <source>
        <dbReference type="Pfam" id="PF03732"/>
    </source>
</evidence>
<protein>
    <recommendedName>
        <fullName evidence="2">Retrotransposon gag domain-containing protein</fullName>
    </recommendedName>
</protein>
<organism evidence="3 4">
    <name type="scientific">Carya illinoinensis</name>
    <name type="common">Pecan</name>
    <dbReference type="NCBI Taxonomy" id="32201"/>
    <lineage>
        <taxon>Eukaryota</taxon>
        <taxon>Viridiplantae</taxon>
        <taxon>Streptophyta</taxon>
        <taxon>Embryophyta</taxon>
        <taxon>Tracheophyta</taxon>
        <taxon>Spermatophyta</taxon>
        <taxon>Magnoliopsida</taxon>
        <taxon>eudicotyledons</taxon>
        <taxon>Gunneridae</taxon>
        <taxon>Pentapetalae</taxon>
        <taxon>rosids</taxon>
        <taxon>fabids</taxon>
        <taxon>Fagales</taxon>
        <taxon>Juglandaceae</taxon>
        <taxon>Carya</taxon>
    </lineage>
</organism>
<dbReference type="EMBL" id="CM031833">
    <property type="protein sequence ID" value="KAG6695506.1"/>
    <property type="molecule type" value="Genomic_DNA"/>
</dbReference>
<accession>A0A922E2H7</accession>
<dbReference type="Pfam" id="PF03732">
    <property type="entry name" value="Retrotrans_gag"/>
    <property type="match status" value="1"/>
</dbReference>
<dbReference type="InterPro" id="IPR005162">
    <property type="entry name" value="Retrotrans_gag_dom"/>
</dbReference>
<evidence type="ECO:0000313" key="4">
    <source>
        <dbReference type="Proteomes" id="UP000811246"/>
    </source>
</evidence>
<sequence>MANSAKTNKVRFEQLEEAVLELRRGMQAMQETSVTTQTLLQELASRFSSRDSDRRRKASKQHPPKDSPPSSPHSTSSRSSGTDASAESENDGSCSSRASDTEIDEGRTTATDKNLRMHSRVKLDFPRFAGEDPTVWLDRVKQYFATQEIQGKKKVTLAAYHLEGEAKQWWQWYNRSHDGKTISWHKFEKGILRRFGPIEDYDEALSKIKQKGTFQEYQQEFEKLANRVIGWPKKALLGAFMGGLKEDIAIEVRMFRPKGLKNVIDLAKRQDEKLQRGRKPSGSVSSNNRSMGTASPTNTTTLLLTTKPTPVNAMK</sequence>
<evidence type="ECO:0000256" key="1">
    <source>
        <dbReference type="SAM" id="MobiDB-lite"/>
    </source>
</evidence>
<dbReference type="PANTHER" id="PTHR33223:SF6">
    <property type="entry name" value="CCHC-TYPE DOMAIN-CONTAINING PROTEIN"/>
    <property type="match status" value="1"/>
</dbReference>
<dbReference type="AlphaFoldDB" id="A0A922E2H7"/>
<dbReference type="Proteomes" id="UP000811246">
    <property type="component" value="Chromosome 9"/>
</dbReference>
<feature type="compositionally biased region" description="Polar residues" evidence="1">
    <location>
        <begin position="282"/>
        <end position="295"/>
    </location>
</feature>
<feature type="compositionally biased region" description="Polar residues" evidence="1">
    <location>
        <begin position="30"/>
        <end position="40"/>
    </location>
</feature>
<dbReference type="PANTHER" id="PTHR33223">
    <property type="entry name" value="CCHC-TYPE DOMAIN-CONTAINING PROTEIN"/>
    <property type="match status" value="1"/>
</dbReference>
<feature type="region of interest" description="Disordered" evidence="1">
    <location>
        <begin position="30"/>
        <end position="112"/>
    </location>
</feature>
<evidence type="ECO:0000313" key="3">
    <source>
        <dbReference type="EMBL" id="KAG6695506.1"/>
    </source>
</evidence>